<organism evidence="2 3">
    <name type="scientific">Kushneria phyllosphaerae</name>
    <dbReference type="NCBI Taxonomy" id="2100822"/>
    <lineage>
        <taxon>Bacteria</taxon>
        <taxon>Pseudomonadati</taxon>
        <taxon>Pseudomonadota</taxon>
        <taxon>Gammaproteobacteria</taxon>
        <taxon>Oceanospirillales</taxon>
        <taxon>Halomonadaceae</taxon>
        <taxon>Kushneria</taxon>
    </lineage>
</organism>
<keyword evidence="1" id="KW-1133">Transmembrane helix</keyword>
<gene>
    <name evidence="2" type="ORF">KSP9073_01366</name>
</gene>
<keyword evidence="1" id="KW-0812">Transmembrane</keyword>
<evidence type="ECO:0000313" key="3">
    <source>
        <dbReference type="Proteomes" id="UP000244934"/>
    </source>
</evidence>
<dbReference type="EMBL" id="ONZI01000002">
    <property type="protein sequence ID" value="SPJ33360.1"/>
    <property type="molecule type" value="Genomic_DNA"/>
</dbReference>
<protein>
    <submittedName>
        <fullName evidence="2">Uncharacterized protein</fullName>
    </submittedName>
</protein>
<reference evidence="3" key="1">
    <citation type="submission" date="2018-03" db="EMBL/GenBank/DDBJ databases">
        <authorList>
            <person name="Navarro De La Torre S."/>
        </authorList>
    </citation>
    <scope>NUCLEOTIDE SEQUENCE [LARGE SCALE GENOMIC DNA]</scope>
    <source>
        <strain evidence="3">EAod3</strain>
    </source>
</reference>
<sequence length="125" mass="14492">MTPMATFLLTFVVCLLICGFMVAALLLSRTPRYRTSADDLLTLLDETLENRVSEARWHTIVGYPIRHDPYLENVRRRCQAIMDEYGQPWRFEQGGSLFSGTGLEEIRALRQHLTARLSLNDRRTF</sequence>
<dbReference type="Proteomes" id="UP000244934">
    <property type="component" value="Unassembled WGS sequence"/>
</dbReference>
<feature type="transmembrane region" description="Helical" evidence="1">
    <location>
        <begin position="6"/>
        <end position="27"/>
    </location>
</feature>
<keyword evidence="1" id="KW-0472">Membrane</keyword>
<name>A0A2R8CKE0_9GAMM</name>
<accession>A0A2R8CKE0</accession>
<keyword evidence="3" id="KW-1185">Reference proteome</keyword>
<evidence type="ECO:0000256" key="1">
    <source>
        <dbReference type="SAM" id="Phobius"/>
    </source>
</evidence>
<evidence type="ECO:0000313" key="2">
    <source>
        <dbReference type="EMBL" id="SPJ33360.1"/>
    </source>
</evidence>
<dbReference type="AlphaFoldDB" id="A0A2R8CKE0"/>
<proteinExistence type="predicted"/>